<reference evidence="1 2" key="1">
    <citation type="journal article" date="2017" name="ISME J.">
        <title>Energy and carbon metabolisms in a deep terrestrial subsurface fluid microbial community.</title>
        <authorList>
            <person name="Momper L."/>
            <person name="Jungbluth S.P."/>
            <person name="Lee M.D."/>
            <person name="Amend J.P."/>
        </authorList>
    </citation>
    <scope>NUCLEOTIDE SEQUENCE [LARGE SCALE GENOMIC DNA]</scope>
    <source>
        <strain evidence="1">SURF_17</strain>
    </source>
</reference>
<sequence length="102" mass="11739">MARDFKILPGGLQSAQQVHEAVSPEVKLRHFRNVSGSMLQSALDTWGDIWNEFQGTITHGFLVTPESEHGFTPECGWPEFLEKMWLMKHYLDCTKRYCDSAH</sequence>
<dbReference type="AlphaFoldDB" id="A0A419ENX1"/>
<name>A0A419ENX1_9BACT</name>
<evidence type="ECO:0000313" key="1">
    <source>
        <dbReference type="EMBL" id="RJP64531.1"/>
    </source>
</evidence>
<dbReference type="EMBL" id="QZKI01000137">
    <property type="protein sequence ID" value="RJP64531.1"/>
    <property type="molecule type" value="Genomic_DNA"/>
</dbReference>
<gene>
    <name evidence="1" type="ORF">C4532_19065</name>
</gene>
<protein>
    <submittedName>
        <fullName evidence="1">Uncharacterized protein</fullName>
    </submittedName>
</protein>
<evidence type="ECO:0000313" key="2">
    <source>
        <dbReference type="Proteomes" id="UP000285961"/>
    </source>
</evidence>
<dbReference type="Proteomes" id="UP000285961">
    <property type="component" value="Unassembled WGS sequence"/>
</dbReference>
<comment type="caution">
    <text evidence="1">The sequence shown here is derived from an EMBL/GenBank/DDBJ whole genome shotgun (WGS) entry which is preliminary data.</text>
</comment>
<accession>A0A419ENX1</accession>
<organism evidence="1 2">
    <name type="scientific">Candidatus Abyssobacteria bacterium SURF_17</name>
    <dbReference type="NCBI Taxonomy" id="2093361"/>
    <lineage>
        <taxon>Bacteria</taxon>
        <taxon>Pseudomonadati</taxon>
        <taxon>Candidatus Hydrogenedentota</taxon>
        <taxon>Candidatus Abyssobacteria</taxon>
    </lineage>
</organism>
<proteinExistence type="predicted"/>